<dbReference type="STRING" id="205917.A0A4Y9YEE8"/>
<sequence>MDNHAFASLAHVRILLLPVGSISRSTFEKWAAEIRTFENMRLSDIPPGTKDEKARFMPSPKSKGHLHLSFPTHPPPPSHLPMSLFRPSHFPMGVIGIASCSHNDSLTNILAEFNAAVHDLFGPESIYPLAKNCFVFEEGDGTTNLNLGDHLPGLVIIPRMMGNKKENIETLLASLCSNILGEFSTVLQLLESPLGNEYLNAALFPIPPSATELPKPIIDEPEGMPALTSHNSQPELSASAALRGKAALAMKRTSSTGPSLTPSRQSTLASPVSKKRQSAIGAVSSHGRLFKVLGDFFLLAARTEDASVWYSEAVALFKSPIDSIWHASALEGLATVALLDAWSLGQGLQASFSNSREPWGDVLEKLNQAVAIYARADPASDTEHHYDLLSYLYITAVLRQSSLMFATWSSKGWGPLAFTALLHPGPTPYLAPTLSQADVNAINQDRLSSISGISRIQIAALLAQAHGPWLLHLGHRERIGFLETIASMYSSLGYHRKEAYILREVIGCILDLVVCGRDESTSSMGFGLQSAGLGSHGDIGTVGRKGNERPEGNESLLKLVKYVCKVHGINLEAVKVIEPATGDVKRDSQTSSVDGSPDASEEADDPYGWPELQIGIVREALAVAEALPDSVAAAQFALSALKSLHSVLGEEDQYHFYSTSSRALNTARRRGDKRRVDYWSGQPIVSIELLPIPPVRMLAENPISILNRHPSAGPKTLRLTDPFLYNPRRSLMAQGRTLVVKDEVLEFVVTLRNPYVFDLEIENLELSTSGVPFETKPTSLTIPAQSFHSVTMTGKPTSTGELIVRGCYVQASGGASREFILPLSTAEEEDRKSRRRSTIACESGRSKYAGLDSRPWEKEGKRRSLQKASTSKASSKTLHFMECKVVPEQPLLRIRWSSLTHGAVMLYNGETSTIRLTLENISSLPINFLRLTFDDSTIAPAQQALSEGELSVFDTYETEYELIRRPAFSWDAGGHECTIPPGRKLAVTISCLGKVGCSSGSVHVAYGYAQPEQDTTQDHSGVFHTRRLTYPVLVTVYHMLECHGMDILPFNAEDGESPDVEGRTGGLGQARRELLKVADEAGWCLFSVDVRNTYGLPFEVEFTRIQEGVPEASATSLVAPGSTSRIVIPLKKFLLPEDVTTQPIPTLSDRQFIVTKSALTSAEEKAQRELFWYREELFKCIRGRWREAGGSRSGDLHLRQQRMTLLMLETLRTETVRVHLTLVRREGDEQSEWATVDKNQGNFLPKPYEYVYLRTRVTNLSLAPLVLTLDFGMEPSEYVIQEGILADVPVGRLAQGESYETETPLCFVACGRFELTAEARVLGASGDDARVGFGQLHAIAEEQ</sequence>
<dbReference type="GO" id="GO:0005802">
    <property type="term" value="C:trans-Golgi network"/>
    <property type="evidence" value="ECO:0007669"/>
    <property type="project" value="TreeGrafter"/>
</dbReference>
<dbReference type="InterPro" id="IPR058565">
    <property type="entry name" value="Ig_TRAPPC9_Trs120_1st"/>
</dbReference>
<dbReference type="Pfam" id="PF26282">
    <property type="entry name" value="Ig_TRAPPC9-Trs120_3rd"/>
    <property type="match status" value="1"/>
</dbReference>
<dbReference type="Pfam" id="PF26254">
    <property type="entry name" value="Ig_TRAPPC9-Trs120_1st"/>
    <property type="match status" value="1"/>
</dbReference>
<dbReference type="EMBL" id="SEOQ01000582">
    <property type="protein sequence ID" value="TFY60093.1"/>
    <property type="molecule type" value="Genomic_DNA"/>
</dbReference>
<comment type="subcellular location">
    <subcellularLocation>
        <location evidence="1">Golgi apparatus</location>
    </subcellularLocation>
</comment>
<dbReference type="Proteomes" id="UP000298327">
    <property type="component" value="Unassembled WGS sequence"/>
</dbReference>
<dbReference type="Pfam" id="PF26280">
    <property type="entry name" value="Ig_TRAPPC9-Trs120_2nd"/>
    <property type="match status" value="1"/>
</dbReference>
<dbReference type="PANTHER" id="PTHR21512:SF5">
    <property type="entry name" value="TRAFFICKING PROTEIN PARTICLE COMPLEX SUBUNIT 9"/>
    <property type="match status" value="1"/>
</dbReference>
<dbReference type="InterPro" id="IPR058563">
    <property type="entry name" value="Trs120_TRAPPC9_N"/>
</dbReference>
<feature type="domain" description="Trs120/TRAPPC9 third Ig-like" evidence="7">
    <location>
        <begin position="1041"/>
        <end position="1211"/>
    </location>
</feature>
<dbReference type="InterPro" id="IPR058564">
    <property type="entry name" value="TPR_TRAPPC9_Trs120"/>
</dbReference>
<dbReference type="PANTHER" id="PTHR21512">
    <property type="entry name" value="TRAFFICKING PROTEIN PARTICLE COMPLEX SUBUNIT 9"/>
    <property type="match status" value="1"/>
</dbReference>
<gene>
    <name evidence="8" type="ORF">EVG20_g7551</name>
</gene>
<feature type="region of interest" description="Disordered" evidence="3">
    <location>
        <begin position="252"/>
        <end position="273"/>
    </location>
</feature>
<feature type="region of interest" description="Disordered" evidence="3">
    <location>
        <begin position="584"/>
        <end position="607"/>
    </location>
</feature>
<evidence type="ECO:0000256" key="3">
    <source>
        <dbReference type="SAM" id="MobiDB-lite"/>
    </source>
</evidence>
<dbReference type="InterPro" id="IPR058567">
    <property type="entry name" value="Ig_TRAPPC9_Trs120_3rd"/>
</dbReference>
<keyword evidence="2" id="KW-0333">Golgi apparatus</keyword>
<feature type="compositionally biased region" description="Polar residues" evidence="3">
    <location>
        <begin position="253"/>
        <end position="270"/>
    </location>
</feature>
<evidence type="ECO:0000313" key="9">
    <source>
        <dbReference type="Proteomes" id="UP000298327"/>
    </source>
</evidence>
<keyword evidence="9" id="KW-1185">Reference proteome</keyword>
<organism evidence="8 9">
    <name type="scientific">Dentipellis fragilis</name>
    <dbReference type="NCBI Taxonomy" id="205917"/>
    <lineage>
        <taxon>Eukaryota</taxon>
        <taxon>Fungi</taxon>
        <taxon>Dikarya</taxon>
        <taxon>Basidiomycota</taxon>
        <taxon>Agaricomycotina</taxon>
        <taxon>Agaricomycetes</taxon>
        <taxon>Russulales</taxon>
        <taxon>Hericiaceae</taxon>
        <taxon>Dentipellis</taxon>
    </lineage>
</organism>
<comment type="caution">
    <text evidence="8">The sequence shown here is derived from an EMBL/GenBank/DDBJ whole genome shotgun (WGS) entry which is preliminary data.</text>
</comment>
<feature type="domain" description="Trs120/TRAPPC9 TPR region" evidence="5">
    <location>
        <begin position="366"/>
        <end position="670"/>
    </location>
</feature>
<dbReference type="OrthoDB" id="27962at2759"/>
<feature type="domain" description="Trs120/TRAPPC9 first Ig-like" evidence="6">
    <location>
        <begin position="684"/>
        <end position="888"/>
    </location>
</feature>
<feature type="domain" description="Trs120/TRAPPC9 N-terminal" evidence="4">
    <location>
        <begin position="6"/>
        <end position="343"/>
    </location>
</feature>
<evidence type="ECO:0000256" key="2">
    <source>
        <dbReference type="ARBA" id="ARBA00023034"/>
    </source>
</evidence>
<accession>A0A4Y9YEE8</accession>
<evidence type="ECO:0000259" key="7">
    <source>
        <dbReference type="Pfam" id="PF26282"/>
    </source>
</evidence>
<evidence type="ECO:0000259" key="4">
    <source>
        <dbReference type="Pfam" id="PF08626"/>
    </source>
</evidence>
<protein>
    <submittedName>
        <fullName evidence="8">Uncharacterized protein</fullName>
    </submittedName>
</protein>
<reference evidence="8 9" key="1">
    <citation type="submission" date="2019-02" db="EMBL/GenBank/DDBJ databases">
        <title>Genome sequencing of the rare red list fungi Dentipellis fragilis.</title>
        <authorList>
            <person name="Buettner E."/>
            <person name="Kellner H."/>
        </authorList>
    </citation>
    <scope>NUCLEOTIDE SEQUENCE [LARGE SCALE GENOMIC DNA]</scope>
    <source>
        <strain evidence="8 9">DSM 105465</strain>
    </source>
</reference>
<dbReference type="Pfam" id="PF26251">
    <property type="entry name" value="TPR_TRAPPC9-Trs120"/>
    <property type="match status" value="1"/>
</dbReference>
<evidence type="ECO:0000256" key="1">
    <source>
        <dbReference type="ARBA" id="ARBA00004555"/>
    </source>
</evidence>
<proteinExistence type="predicted"/>
<name>A0A4Y9YEE8_9AGAM</name>
<evidence type="ECO:0000313" key="8">
    <source>
        <dbReference type="EMBL" id="TFY60093.1"/>
    </source>
</evidence>
<feature type="region of interest" description="Disordered" evidence="3">
    <location>
        <begin position="849"/>
        <end position="873"/>
    </location>
</feature>
<evidence type="ECO:0000259" key="6">
    <source>
        <dbReference type="Pfam" id="PF26254"/>
    </source>
</evidence>
<evidence type="ECO:0000259" key="5">
    <source>
        <dbReference type="Pfam" id="PF26251"/>
    </source>
</evidence>
<dbReference type="InterPro" id="IPR013935">
    <property type="entry name" value="Trs120_TRAPPC9"/>
</dbReference>
<dbReference type="Pfam" id="PF08626">
    <property type="entry name" value="TRAPPC9-Trs120"/>
    <property type="match status" value="1"/>
</dbReference>